<dbReference type="Proteomes" id="UP001208689">
    <property type="component" value="Chromosome"/>
</dbReference>
<keyword evidence="2" id="KW-1185">Reference proteome</keyword>
<reference evidence="1" key="1">
    <citation type="submission" date="2022-09" db="EMBL/GenBank/DDBJ databases">
        <title>Actin cytoskeleton and complex cell architecture in an #Asgard archaeon.</title>
        <authorList>
            <person name="Ponce Toledo R.I."/>
            <person name="Schleper C."/>
            <person name="Rodrigues Oliveira T."/>
            <person name="Wollweber F."/>
            <person name="Xu J."/>
            <person name="Rittmann S."/>
            <person name="Klingl A."/>
            <person name="Pilhofer M."/>
        </authorList>
    </citation>
    <scope>NUCLEOTIDE SEQUENCE</scope>
    <source>
        <strain evidence="1">B-35</strain>
    </source>
</reference>
<organism evidence="1 2">
    <name type="scientific">Candidatus Lokiarchaeum ossiferum</name>
    <dbReference type="NCBI Taxonomy" id="2951803"/>
    <lineage>
        <taxon>Archaea</taxon>
        <taxon>Promethearchaeati</taxon>
        <taxon>Promethearchaeota</taxon>
        <taxon>Promethearchaeia</taxon>
        <taxon>Promethearchaeales</taxon>
        <taxon>Promethearchaeaceae</taxon>
        <taxon>Candidatus Lokiarchaeum</taxon>
    </lineage>
</organism>
<evidence type="ECO:0000313" key="2">
    <source>
        <dbReference type="Proteomes" id="UP001208689"/>
    </source>
</evidence>
<accession>A0ABY6HX94</accession>
<protein>
    <recommendedName>
        <fullName evidence="3">Ribbon-helix-helix protein CopG domain-containing protein</fullName>
    </recommendedName>
</protein>
<dbReference type="EMBL" id="CP104013">
    <property type="protein sequence ID" value="UYP47069.1"/>
    <property type="molecule type" value="Genomic_DNA"/>
</dbReference>
<evidence type="ECO:0000313" key="1">
    <source>
        <dbReference type="EMBL" id="UYP47069.1"/>
    </source>
</evidence>
<gene>
    <name evidence="1" type="ORF">NEF87_003354</name>
</gene>
<evidence type="ECO:0008006" key="3">
    <source>
        <dbReference type="Google" id="ProtNLM"/>
    </source>
</evidence>
<name>A0ABY6HX94_9ARCH</name>
<sequence>MGTGTELNRKNLTIDKKNIVNYISPELQEALELAKLGDLRHSQIISELKEKINANLVQGENENVKSRLKLKLLRYLYNMEGNL</sequence>
<proteinExistence type="predicted"/>